<sequence>IVGGISDSDDEDEDDDEGDSPPQFKFRLKAVGMKAVGVGGCGGHRKLFSGFEAWFVNCEGGGDGGGNACYTCDKSGHFSPDFLEQSGYRCTNVFSPHHGCYYVSFVILLLVEAESECLMLAGLHWWLPVHWIKIARSRPSC</sequence>
<evidence type="ECO:0000313" key="2">
    <source>
        <dbReference type="EMBL" id="KAI5075367.1"/>
    </source>
</evidence>
<evidence type="ECO:0000256" key="1">
    <source>
        <dbReference type="SAM" id="MobiDB-lite"/>
    </source>
</evidence>
<dbReference type="AlphaFoldDB" id="A0A9D4ZIQ0"/>
<comment type="caution">
    <text evidence="2">The sequence shown here is derived from an EMBL/GenBank/DDBJ whole genome shotgun (WGS) entry which is preliminary data.</text>
</comment>
<keyword evidence="3" id="KW-1185">Reference proteome</keyword>
<organism evidence="2 3">
    <name type="scientific">Adiantum capillus-veneris</name>
    <name type="common">Maidenhair fern</name>
    <dbReference type="NCBI Taxonomy" id="13818"/>
    <lineage>
        <taxon>Eukaryota</taxon>
        <taxon>Viridiplantae</taxon>
        <taxon>Streptophyta</taxon>
        <taxon>Embryophyta</taxon>
        <taxon>Tracheophyta</taxon>
        <taxon>Polypodiopsida</taxon>
        <taxon>Polypodiidae</taxon>
        <taxon>Polypodiales</taxon>
        <taxon>Pteridineae</taxon>
        <taxon>Pteridaceae</taxon>
        <taxon>Vittarioideae</taxon>
        <taxon>Adiantum</taxon>
    </lineage>
</organism>
<reference evidence="2" key="1">
    <citation type="submission" date="2021-01" db="EMBL/GenBank/DDBJ databases">
        <title>Adiantum capillus-veneris genome.</title>
        <authorList>
            <person name="Fang Y."/>
            <person name="Liao Q."/>
        </authorList>
    </citation>
    <scope>NUCLEOTIDE SEQUENCE</scope>
    <source>
        <strain evidence="2">H3</strain>
        <tissue evidence="2">Leaf</tissue>
    </source>
</reference>
<accession>A0A9D4ZIQ0</accession>
<gene>
    <name evidence="2" type="ORF">GOP47_0009443</name>
</gene>
<evidence type="ECO:0008006" key="4">
    <source>
        <dbReference type="Google" id="ProtNLM"/>
    </source>
</evidence>
<evidence type="ECO:0000313" key="3">
    <source>
        <dbReference type="Proteomes" id="UP000886520"/>
    </source>
</evidence>
<feature type="compositionally biased region" description="Acidic residues" evidence="1">
    <location>
        <begin position="7"/>
        <end position="19"/>
    </location>
</feature>
<feature type="non-terminal residue" evidence="2">
    <location>
        <position position="1"/>
    </location>
</feature>
<name>A0A9D4ZIQ0_ADICA</name>
<proteinExistence type="predicted"/>
<dbReference type="EMBL" id="JABFUD020000009">
    <property type="protein sequence ID" value="KAI5075367.1"/>
    <property type="molecule type" value="Genomic_DNA"/>
</dbReference>
<feature type="region of interest" description="Disordered" evidence="1">
    <location>
        <begin position="1"/>
        <end position="21"/>
    </location>
</feature>
<protein>
    <recommendedName>
        <fullName evidence="4">CCHC-type domain-containing protein</fullName>
    </recommendedName>
</protein>
<dbReference type="Proteomes" id="UP000886520">
    <property type="component" value="Chromosome 9"/>
</dbReference>